<dbReference type="GeneID" id="98054091"/>
<name>A0A852WFH0_PSEA5</name>
<dbReference type="CDD" id="cd07812">
    <property type="entry name" value="SRPBCC"/>
    <property type="match status" value="1"/>
</dbReference>
<dbReference type="EMBL" id="JACCCZ010000001">
    <property type="protein sequence ID" value="NYG04122.1"/>
    <property type="molecule type" value="Genomic_DNA"/>
</dbReference>
<evidence type="ECO:0000313" key="1">
    <source>
        <dbReference type="EMBL" id="NYG04122.1"/>
    </source>
</evidence>
<reference evidence="1 2" key="1">
    <citation type="submission" date="2020-07" db="EMBL/GenBank/DDBJ databases">
        <title>Sequencing the genomes of 1000 actinobacteria strains.</title>
        <authorList>
            <person name="Klenk H.-P."/>
        </authorList>
    </citation>
    <scope>NUCLEOTIDE SEQUENCE [LARGE SCALE GENOMIC DNA]</scope>
    <source>
        <strain evidence="1 2">DSM 44749</strain>
    </source>
</reference>
<dbReference type="InterPro" id="IPR023393">
    <property type="entry name" value="START-like_dom_sf"/>
</dbReference>
<sequence>MTTETTPPTLDVSDYGFTRRTWVAARPGEVYDLISTVSHISRWSPNAIRARYDEGAGLRPGAWFSGRNRRSGNEWDSRSQVEVAEPGSEFTYTVLGSVPVPIVRWRWTFTPYGSGTHVTQTWRLLAADPVLGGTYRDLDALRDATIDSVEATLVSLASWVVDRAAA</sequence>
<dbReference type="InterPro" id="IPR019587">
    <property type="entry name" value="Polyketide_cyclase/dehydratase"/>
</dbReference>
<keyword evidence="2" id="KW-1185">Reference proteome</keyword>
<dbReference type="Gene3D" id="3.30.530.20">
    <property type="match status" value="1"/>
</dbReference>
<organism evidence="1 2">
    <name type="scientific">Pseudonocardia alni</name>
    <name type="common">Amycolata alni</name>
    <dbReference type="NCBI Taxonomy" id="33907"/>
    <lineage>
        <taxon>Bacteria</taxon>
        <taxon>Bacillati</taxon>
        <taxon>Actinomycetota</taxon>
        <taxon>Actinomycetes</taxon>
        <taxon>Pseudonocardiales</taxon>
        <taxon>Pseudonocardiaceae</taxon>
        <taxon>Pseudonocardia</taxon>
    </lineage>
</organism>
<gene>
    <name evidence="1" type="ORF">HDA37_004407</name>
</gene>
<comment type="caution">
    <text evidence="1">The sequence shown here is derived from an EMBL/GenBank/DDBJ whole genome shotgun (WGS) entry which is preliminary data.</text>
</comment>
<dbReference type="RefSeq" id="WP_312888854.1">
    <property type="nucleotide sequence ID" value="NZ_BAAAJZ010000006.1"/>
</dbReference>
<protein>
    <submittedName>
        <fullName evidence="1">Ligand-binding SRPBCC domain-containing protein</fullName>
    </submittedName>
</protein>
<proteinExistence type="predicted"/>
<dbReference type="Pfam" id="PF10604">
    <property type="entry name" value="Polyketide_cyc2"/>
    <property type="match status" value="1"/>
</dbReference>
<dbReference type="AlphaFoldDB" id="A0A852WFH0"/>
<evidence type="ECO:0000313" key="2">
    <source>
        <dbReference type="Proteomes" id="UP000549695"/>
    </source>
</evidence>
<accession>A0A852WFH0</accession>
<dbReference type="SUPFAM" id="SSF55961">
    <property type="entry name" value="Bet v1-like"/>
    <property type="match status" value="1"/>
</dbReference>
<dbReference type="Proteomes" id="UP000549695">
    <property type="component" value="Unassembled WGS sequence"/>
</dbReference>